<dbReference type="InterPro" id="IPR038765">
    <property type="entry name" value="Papain-like_cys_pep_sf"/>
</dbReference>
<dbReference type="InterPro" id="IPR013083">
    <property type="entry name" value="Znf_RING/FYVE/PHD"/>
</dbReference>
<dbReference type="STRING" id="52247.A0A4T0WWR7"/>
<dbReference type="AlphaFoldDB" id="A0A4T0WWR7"/>
<dbReference type="Gene3D" id="3.90.70.10">
    <property type="entry name" value="Cysteine proteinases"/>
    <property type="match status" value="1"/>
</dbReference>
<dbReference type="GO" id="GO:0008270">
    <property type="term" value="F:zinc ion binding"/>
    <property type="evidence" value="ECO:0007669"/>
    <property type="project" value="UniProtKB-KW"/>
</dbReference>
<feature type="compositionally biased region" description="Basic and acidic residues" evidence="2">
    <location>
        <begin position="1"/>
        <end position="13"/>
    </location>
</feature>
<dbReference type="InterPro" id="IPR001607">
    <property type="entry name" value="Znf_UBP"/>
</dbReference>
<dbReference type="Proteomes" id="UP000307173">
    <property type="component" value="Unassembled WGS sequence"/>
</dbReference>
<gene>
    <name evidence="4" type="ORF">CANINC_004111</name>
</gene>
<sequence>MTGKHSLDSENQGKSKKHKNDGEDLDEFNDLDDTITFDHIDSKITDSDLYLDTINRKILNFDLPIECCSTLATSNIHICLVCNKYLQGGSINSPAYIHSVDNDHHIFFNTEKSNFTILPEQVILSDKRSEELNDIKLLFSPVFDGLNFDKDQYYGQTLNGRKYRVGFIPLVNDTESGTESIAVLHNMLYYALSHVSLLRDLMIRHSYTDSQPLANEISKLTKKVWSRYLFHDMVSSLSIENYISTLSYKITSDLKLFYSWIVNILSKEVKIVKEIFIGKVQVSDQIVKFSNLTVDLPQPSVFKDGTSSSIEQYQLTDLIKRKNYTIIKSPKVLVIYIDRSNGIKFEGIKQNLNTNVVNFDPNLLQLGDFKYRLVANITYDNKIHVLDKVNQQYKEFDGISVKNFEKELLFISNSRLQFWEIY</sequence>
<evidence type="ECO:0000256" key="2">
    <source>
        <dbReference type="SAM" id="MobiDB-lite"/>
    </source>
</evidence>
<evidence type="ECO:0000256" key="1">
    <source>
        <dbReference type="PROSITE-ProRule" id="PRU00502"/>
    </source>
</evidence>
<keyword evidence="1" id="KW-0863">Zinc-finger</keyword>
<dbReference type="PROSITE" id="PS50271">
    <property type="entry name" value="ZF_UBP"/>
    <property type="match status" value="1"/>
</dbReference>
<keyword evidence="1" id="KW-0479">Metal-binding</keyword>
<protein>
    <recommendedName>
        <fullName evidence="3">UBP-type domain-containing protein</fullName>
    </recommendedName>
</protein>
<dbReference type="EMBL" id="SELW01000641">
    <property type="protein sequence ID" value="TID16659.1"/>
    <property type="molecule type" value="Genomic_DNA"/>
</dbReference>
<reference evidence="4 5" key="1">
    <citation type="journal article" date="2019" name="Front. Genet.">
        <title>Whole-Genome Sequencing of the Opportunistic Yeast Pathogen Candida inconspicua Uncovers Its Hybrid Origin.</title>
        <authorList>
            <person name="Mixao V."/>
            <person name="Hansen A.P."/>
            <person name="Saus E."/>
            <person name="Boekhout T."/>
            <person name="Lass-Florl C."/>
            <person name="Gabaldon T."/>
        </authorList>
    </citation>
    <scope>NUCLEOTIDE SEQUENCE [LARGE SCALE GENOMIC DNA]</scope>
    <source>
        <strain evidence="4 5">CBS 180</strain>
    </source>
</reference>
<dbReference type="SUPFAM" id="SSF57850">
    <property type="entry name" value="RING/U-box"/>
    <property type="match status" value="1"/>
</dbReference>
<name>A0A4T0WWR7_9ASCO</name>
<dbReference type="Pfam" id="PF02148">
    <property type="entry name" value="zf-UBP"/>
    <property type="match status" value="1"/>
</dbReference>
<feature type="region of interest" description="Disordered" evidence="2">
    <location>
        <begin position="1"/>
        <end position="23"/>
    </location>
</feature>
<feature type="domain" description="UBP-type" evidence="3">
    <location>
        <begin position="46"/>
        <end position="146"/>
    </location>
</feature>
<dbReference type="OrthoDB" id="10263353at2759"/>
<keyword evidence="1" id="KW-0862">Zinc</keyword>
<proteinExistence type="predicted"/>
<dbReference type="SMART" id="SM00290">
    <property type="entry name" value="ZnF_UBP"/>
    <property type="match status" value="1"/>
</dbReference>
<accession>A0A4T0WWR7</accession>
<evidence type="ECO:0000313" key="4">
    <source>
        <dbReference type="EMBL" id="TID16659.1"/>
    </source>
</evidence>
<evidence type="ECO:0000313" key="5">
    <source>
        <dbReference type="Proteomes" id="UP000307173"/>
    </source>
</evidence>
<evidence type="ECO:0000259" key="3">
    <source>
        <dbReference type="PROSITE" id="PS50271"/>
    </source>
</evidence>
<keyword evidence="5" id="KW-1185">Reference proteome</keyword>
<dbReference type="Gene3D" id="3.30.40.10">
    <property type="entry name" value="Zinc/RING finger domain, C3HC4 (zinc finger)"/>
    <property type="match status" value="1"/>
</dbReference>
<organism evidence="4 5">
    <name type="scientific">Pichia inconspicua</name>
    <dbReference type="NCBI Taxonomy" id="52247"/>
    <lineage>
        <taxon>Eukaryota</taxon>
        <taxon>Fungi</taxon>
        <taxon>Dikarya</taxon>
        <taxon>Ascomycota</taxon>
        <taxon>Saccharomycotina</taxon>
        <taxon>Pichiomycetes</taxon>
        <taxon>Pichiales</taxon>
        <taxon>Pichiaceae</taxon>
        <taxon>Pichia</taxon>
    </lineage>
</organism>
<comment type="caution">
    <text evidence="4">The sequence shown here is derived from an EMBL/GenBank/DDBJ whole genome shotgun (WGS) entry which is preliminary data.</text>
</comment>
<dbReference type="SUPFAM" id="SSF54001">
    <property type="entry name" value="Cysteine proteinases"/>
    <property type="match status" value="1"/>
</dbReference>